<dbReference type="Proteomes" id="UP001642483">
    <property type="component" value="Unassembled WGS sequence"/>
</dbReference>
<keyword evidence="2" id="KW-1185">Reference proteome</keyword>
<proteinExistence type="predicted"/>
<sequence>MNKAHAVAVLIEMVQRYDIFMIQEIRDSTQTALPGPVDKVNEVSSVRYDFVVSERTERTRSKEQYGYIYK</sequence>
<dbReference type="SUPFAM" id="SSF56219">
    <property type="entry name" value="DNase I-like"/>
    <property type="match status" value="1"/>
</dbReference>
<gene>
    <name evidence="1" type="ORF">CVLEPA_LOCUS8529</name>
</gene>
<evidence type="ECO:0000313" key="2">
    <source>
        <dbReference type="Proteomes" id="UP001642483"/>
    </source>
</evidence>
<name>A0ABP0FJK7_CLALP</name>
<dbReference type="Gene3D" id="3.60.10.10">
    <property type="entry name" value="Endonuclease/exonuclease/phosphatase"/>
    <property type="match status" value="1"/>
</dbReference>
<evidence type="ECO:0000313" key="1">
    <source>
        <dbReference type="EMBL" id="CAK8678615.1"/>
    </source>
</evidence>
<protein>
    <submittedName>
        <fullName evidence="1">Uncharacterized protein</fullName>
    </submittedName>
</protein>
<dbReference type="PANTHER" id="PTHR11371">
    <property type="entry name" value="DEOXYRIBONUCLEASE"/>
    <property type="match status" value="1"/>
</dbReference>
<dbReference type="EMBL" id="CAWYQH010000057">
    <property type="protein sequence ID" value="CAK8678615.1"/>
    <property type="molecule type" value="Genomic_DNA"/>
</dbReference>
<dbReference type="PANTHER" id="PTHR11371:SF33">
    <property type="entry name" value="ENDONUCLEASE_EXONUCLEASE_PHOSPHATASE DOMAIN-CONTAINING PROTEIN"/>
    <property type="match status" value="1"/>
</dbReference>
<accession>A0ABP0FJK7</accession>
<organism evidence="1 2">
    <name type="scientific">Clavelina lepadiformis</name>
    <name type="common">Light-bulb sea squirt</name>
    <name type="synonym">Ascidia lepadiformis</name>
    <dbReference type="NCBI Taxonomy" id="159417"/>
    <lineage>
        <taxon>Eukaryota</taxon>
        <taxon>Metazoa</taxon>
        <taxon>Chordata</taxon>
        <taxon>Tunicata</taxon>
        <taxon>Ascidiacea</taxon>
        <taxon>Aplousobranchia</taxon>
        <taxon>Clavelinidae</taxon>
        <taxon>Clavelina</taxon>
    </lineage>
</organism>
<comment type="caution">
    <text evidence="1">The sequence shown here is derived from an EMBL/GenBank/DDBJ whole genome shotgun (WGS) entry which is preliminary data.</text>
</comment>
<dbReference type="InterPro" id="IPR036691">
    <property type="entry name" value="Endo/exonu/phosph_ase_sf"/>
</dbReference>
<reference evidence="1 2" key="1">
    <citation type="submission" date="2024-02" db="EMBL/GenBank/DDBJ databases">
        <authorList>
            <person name="Daric V."/>
            <person name="Darras S."/>
        </authorList>
    </citation>
    <scope>NUCLEOTIDE SEQUENCE [LARGE SCALE GENOMIC DNA]</scope>
</reference>